<feature type="chain" id="PRO_5022996238" evidence="1">
    <location>
        <begin position="22"/>
        <end position="176"/>
    </location>
</feature>
<dbReference type="Proteomes" id="UP000321935">
    <property type="component" value="Unassembled WGS sequence"/>
</dbReference>
<accession>A0A5C7AXH5</accession>
<dbReference type="RefSeq" id="WP_146917829.1">
    <property type="nucleotide sequence ID" value="NZ_VORW01000006.1"/>
</dbReference>
<protein>
    <submittedName>
        <fullName evidence="2">Uncharacterized protein</fullName>
    </submittedName>
</protein>
<proteinExistence type="predicted"/>
<evidence type="ECO:0000313" key="2">
    <source>
        <dbReference type="EMBL" id="TXE11225.1"/>
    </source>
</evidence>
<sequence length="176" mass="20235">MEIRKILMALAIPSLFLSASACDLIDELKDENDIDKEVARITNEWTVDSVRVIEYGFVPGPGLTNEQQNPIVSNKLLPIVKMKFIRDPNSIAYVGKVIETSSENGVQTTKEYRWRYDQPYIILLYPSPFSPNDTEVIYNIEEISDKNFYFSRIENLVSNSNGGKYGSLKRSWKMRK</sequence>
<evidence type="ECO:0000256" key="1">
    <source>
        <dbReference type="SAM" id="SignalP"/>
    </source>
</evidence>
<reference evidence="2 3" key="1">
    <citation type="submission" date="2019-08" db="EMBL/GenBank/DDBJ databases">
        <title>Genomes sequence of Algoriphagus aquimarinus ACAM450.</title>
        <authorList>
            <person name="Bowman J.P."/>
        </authorList>
    </citation>
    <scope>NUCLEOTIDE SEQUENCE [LARGE SCALE GENOMIC DNA]</scope>
    <source>
        <strain evidence="2 3">ACAM 450</strain>
    </source>
</reference>
<dbReference type="AlphaFoldDB" id="A0A5C7AXH5"/>
<comment type="caution">
    <text evidence="2">The sequence shown here is derived from an EMBL/GenBank/DDBJ whole genome shotgun (WGS) entry which is preliminary data.</text>
</comment>
<name>A0A5C7AXH5_9BACT</name>
<feature type="signal peptide" evidence="1">
    <location>
        <begin position="1"/>
        <end position="21"/>
    </location>
</feature>
<dbReference type="EMBL" id="VORW01000006">
    <property type="protein sequence ID" value="TXE11225.1"/>
    <property type="molecule type" value="Genomic_DNA"/>
</dbReference>
<evidence type="ECO:0000313" key="3">
    <source>
        <dbReference type="Proteomes" id="UP000321935"/>
    </source>
</evidence>
<keyword evidence="1" id="KW-0732">Signal</keyword>
<organism evidence="2 3">
    <name type="scientific">Algoriphagus aquimarinus</name>
    <dbReference type="NCBI Taxonomy" id="237018"/>
    <lineage>
        <taxon>Bacteria</taxon>
        <taxon>Pseudomonadati</taxon>
        <taxon>Bacteroidota</taxon>
        <taxon>Cytophagia</taxon>
        <taxon>Cytophagales</taxon>
        <taxon>Cyclobacteriaceae</taxon>
        <taxon>Algoriphagus</taxon>
    </lineage>
</organism>
<dbReference type="PROSITE" id="PS51257">
    <property type="entry name" value="PROKAR_LIPOPROTEIN"/>
    <property type="match status" value="1"/>
</dbReference>
<gene>
    <name evidence="2" type="ORF">ESV85_11810</name>
</gene>